<sequence>MVTLLRANMAASVRTVRTDAVHQLLLSDYHLPEACWETRRSLEVQKRPDRVRATRLVVGGAGSVVRGGQNQQEGLQECVRCSGSRVGSDGPERTSKNLTESKE</sequence>
<protein>
    <submittedName>
        <fullName evidence="2">Uncharacterized protein</fullName>
    </submittedName>
</protein>
<evidence type="ECO:0000313" key="2">
    <source>
        <dbReference type="EMBL" id="KAF6724030.1"/>
    </source>
</evidence>
<gene>
    <name evidence="2" type="ORF">FQA47_003474</name>
</gene>
<proteinExistence type="predicted"/>
<name>A0A834C763_ORYME</name>
<reference evidence="2" key="1">
    <citation type="journal article" name="BMC Genomics">
        <title>Long-read sequencing and de novo genome assembly of marine medaka (Oryzias melastigma).</title>
        <authorList>
            <person name="Liang P."/>
            <person name="Saqib H.S.A."/>
            <person name="Ni X."/>
            <person name="Shen Y."/>
        </authorList>
    </citation>
    <scope>NUCLEOTIDE SEQUENCE</scope>
    <source>
        <strain evidence="2">Bigg-433</strain>
    </source>
</reference>
<dbReference type="AlphaFoldDB" id="A0A834C763"/>
<evidence type="ECO:0000256" key="1">
    <source>
        <dbReference type="SAM" id="MobiDB-lite"/>
    </source>
</evidence>
<accession>A0A834C763</accession>
<feature type="region of interest" description="Disordered" evidence="1">
    <location>
        <begin position="81"/>
        <end position="103"/>
    </location>
</feature>
<feature type="compositionally biased region" description="Basic and acidic residues" evidence="1">
    <location>
        <begin position="90"/>
        <end position="103"/>
    </location>
</feature>
<organism evidence="2 3">
    <name type="scientific">Oryzias melastigma</name>
    <name type="common">Marine medaka</name>
    <dbReference type="NCBI Taxonomy" id="30732"/>
    <lineage>
        <taxon>Eukaryota</taxon>
        <taxon>Metazoa</taxon>
        <taxon>Chordata</taxon>
        <taxon>Craniata</taxon>
        <taxon>Vertebrata</taxon>
        <taxon>Euteleostomi</taxon>
        <taxon>Actinopterygii</taxon>
        <taxon>Neopterygii</taxon>
        <taxon>Teleostei</taxon>
        <taxon>Neoteleostei</taxon>
        <taxon>Acanthomorphata</taxon>
        <taxon>Ovalentaria</taxon>
        <taxon>Atherinomorphae</taxon>
        <taxon>Beloniformes</taxon>
        <taxon>Adrianichthyidae</taxon>
        <taxon>Oryziinae</taxon>
        <taxon>Oryzias</taxon>
    </lineage>
</organism>
<dbReference type="EMBL" id="WKFB01000404">
    <property type="protein sequence ID" value="KAF6724030.1"/>
    <property type="molecule type" value="Genomic_DNA"/>
</dbReference>
<dbReference type="Proteomes" id="UP000646548">
    <property type="component" value="Unassembled WGS sequence"/>
</dbReference>
<comment type="caution">
    <text evidence="2">The sequence shown here is derived from an EMBL/GenBank/DDBJ whole genome shotgun (WGS) entry which is preliminary data.</text>
</comment>
<evidence type="ECO:0000313" key="3">
    <source>
        <dbReference type="Proteomes" id="UP000646548"/>
    </source>
</evidence>